<reference evidence="2 3" key="1">
    <citation type="journal article" date="2012" name="Genome Biol.">
        <title>Sequencing three crocodilian genomes to illuminate the evolution of archosaurs and amniotes.</title>
        <authorList>
            <person name="St John J.A."/>
            <person name="Braun E.L."/>
            <person name="Isberg S.R."/>
            <person name="Miles L.G."/>
            <person name="Chong A.Y."/>
            <person name="Gongora J."/>
            <person name="Dalzell P."/>
            <person name="Moran C."/>
            <person name="Bed'hom B."/>
            <person name="Abzhanov A."/>
            <person name="Burgess S.C."/>
            <person name="Cooksey A.M."/>
            <person name="Castoe T.A."/>
            <person name="Crawford N.G."/>
            <person name="Densmore L.D."/>
            <person name="Drew J.C."/>
            <person name="Edwards S.V."/>
            <person name="Faircloth B.C."/>
            <person name="Fujita M.K."/>
            <person name="Greenwold M.J."/>
            <person name="Hoffmann F.G."/>
            <person name="Howard J.M."/>
            <person name="Iguchi T."/>
            <person name="Janes D.E."/>
            <person name="Khan S.Y."/>
            <person name="Kohno S."/>
            <person name="de Koning A.J."/>
            <person name="Lance S.L."/>
            <person name="McCarthy F.M."/>
            <person name="McCormack J.E."/>
            <person name="Merchant M.E."/>
            <person name="Peterson D.G."/>
            <person name="Pollock D.D."/>
            <person name="Pourmand N."/>
            <person name="Raney B.J."/>
            <person name="Roessler K.A."/>
            <person name="Sanford J.R."/>
            <person name="Sawyer R.H."/>
            <person name="Schmidt C.J."/>
            <person name="Triplett E.W."/>
            <person name="Tuberville T.D."/>
            <person name="Venegas-Anaya M."/>
            <person name="Howard J.T."/>
            <person name="Jarvis E.D."/>
            <person name="Guillette L.J.Jr."/>
            <person name="Glenn T.C."/>
            <person name="Green R.E."/>
            <person name="Ray D.A."/>
        </authorList>
    </citation>
    <scope>NUCLEOTIDE SEQUENCE [LARGE SCALE GENOMIC DNA]</scope>
    <source>
        <strain evidence="2">KSC_2009_1</strain>
    </source>
</reference>
<dbReference type="Proteomes" id="UP000050525">
    <property type="component" value="Unassembled WGS sequence"/>
</dbReference>
<protein>
    <submittedName>
        <fullName evidence="2">Uncharacterized protein</fullName>
    </submittedName>
</protein>
<evidence type="ECO:0000256" key="1">
    <source>
        <dbReference type="SAM" id="MobiDB-lite"/>
    </source>
</evidence>
<organism evidence="2 3">
    <name type="scientific">Alligator mississippiensis</name>
    <name type="common">American alligator</name>
    <dbReference type="NCBI Taxonomy" id="8496"/>
    <lineage>
        <taxon>Eukaryota</taxon>
        <taxon>Metazoa</taxon>
        <taxon>Chordata</taxon>
        <taxon>Craniata</taxon>
        <taxon>Vertebrata</taxon>
        <taxon>Euteleostomi</taxon>
        <taxon>Archelosauria</taxon>
        <taxon>Archosauria</taxon>
        <taxon>Crocodylia</taxon>
        <taxon>Alligatoridae</taxon>
        <taxon>Alligatorinae</taxon>
        <taxon>Alligator</taxon>
    </lineage>
</organism>
<accession>A0A151P1U1</accession>
<gene>
    <name evidence="2" type="ORF">Y1Q_0016960</name>
</gene>
<dbReference type="AlphaFoldDB" id="A0A151P1U1"/>
<keyword evidence="3" id="KW-1185">Reference proteome</keyword>
<evidence type="ECO:0000313" key="2">
    <source>
        <dbReference type="EMBL" id="KYO43062.1"/>
    </source>
</evidence>
<name>A0A151P1U1_ALLMI</name>
<proteinExistence type="predicted"/>
<dbReference type="EMBL" id="AKHW03001252">
    <property type="protein sequence ID" value="KYO43062.1"/>
    <property type="molecule type" value="Genomic_DNA"/>
</dbReference>
<feature type="region of interest" description="Disordered" evidence="1">
    <location>
        <begin position="1"/>
        <end position="77"/>
    </location>
</feature>
<comment type="caution">
    <text evidence="2">The sequence shown here is derived from an EMBL/GenBank/DDBJ whole genome shotgun (WGS) entry which is preliminary data.</text>
</comment>
<feature type="compositionally biased region" description="Low complexity" evidence="1">
    <location>
        <begin position="50"/>
        <end position="60"/>
    </location>
</feature>
<feature type="compositionally biased region" description="Polar residues" evidence="1">
    <location>
        <begin position="15"/>
        <end position="27"/>
    </location>
</feature>
<sequence>MGLWLAAEEKPKQVLQAQDEASQTKAQGRTRQRHLAAQPVNPAEPKRAELSLPSTSSSRLVSHREQLVEEIDLPQQR</sequence>
<evidence type="ECO:0000313" key="3">
    <source>
        <dbReference type="Proteomes" id="UP000050525"/>
    </source>
</evidence>
<feature type="compositionally biased region" description="Acidic residues" evidence="1">
    <location>
        <begin position="68"/>
        <end position="77"/>
    </location>
</feature>